<feature type="transmembrane region" description="Helical" evidence="1">
    <location>
        <begin position="208"/>
        <end position="229"/>
    </location>
</feature>
<reference evidence="2 3" key="1">
    <citation type="journal article" date="2008" name="J. Bacteriol.">
        <title>The complete genome sequence of Thermococcus onnurineus NA1 reveals a mixed heterotrophic and carboxydotrophic metabolism.</title>
        <authorList>
            <person name="Lee H.S."/>
            <person name="Kang S.G."/>
            <person name="Bae S.S."/>
            <person name="Lim J.K."/>
            <person name="Cho Y."/>
            <person name="Kim Y.J."/>
            <person name="Jeon J.H."/>
            <person name="Cha S.S."/>
            <person name="Kwon K.K."/>
            <person name="Kim H.T."/>
            <person name="Park C.J."/>
            <person name="Lee H.W."/>
            <person name="Kim S.I."/>
            <person name="Chun J."/>
            <person name="Colwell R.R."/>
            <person name="Kim S.J."/>
            <person name="Lee J.H."/>
        </authorList>
    </citation>
    <scope>NUCLEOTIDE SEQUENCE [LARGE SCALE GENOMIC DNA]</scope>
    <source>
        <strain evidence="2 3">NA1</strain>
    </source>
</reference>
<dbReference type="STRING" id="523850.TON_1801"/>
<dbReference type="EMBL" id="CP000855">
    <property type="protein sequence ID" value="ACJ17291.1"/>
    <property type="molecule type" value="Genomic_DNA"/>
</dbReference>
<dbReference type="AlphaFoldDB" id="B6YV63"/>
<evidence type="ECO:0000313" key="2">
    <source>
        <dbReference type="EMBL" id="ACJ17291.1"/>
    </source>
</evidence>
<dbReference type="Proteomes" id="UP000002727">
    <property type="component" value="Chromosome"/>
</dbReference>
<evidence type="ECO:0000256" key="1">
    <source>
        <dbReference type="SAM" id="Phobius"/>
    </source>
</evidence>
<feature type="transmembrane region" description="Helical" evidence="1">
    <location>
        <begin position="162"/>
        <end position="188"/>
    </location>
</feature>
<keyword evidence="3" id="KW-1185">Reference proteome</keyword>
<sequence>MRVFIKDYLLPWLFVIVFWVAIWGLVPGKEKNLSLPNVLSVFVLLPIFLLGALCFVGKTLERYGYSRGDIRRLPEIIEKTHGKLYPAKEIFDTIASALVFWGLFSTAVLLTENPLWGVINALAMFALIFSFFVLLISMVIWVVVFPLSLYRIFTDKEPHRGLIDFVVEYNLVLTGILLAVRLIALHAGDISAPHYIMKLIAFGRNGQVVNALFELSALNFLFGLVGFYGPRRIGKGTALILTLIVLGQLWVAWGLLFG</sequence>
<keyword evidence="1" id="KW-0812">Transmembrane</keyword>
<feature type="transmembrane region" description="Helical" evidence="1">
    <location>
        <begin position="122"/>
        <end position="150"/>
    </location>
</feature>
<keyword evidence="1" id="KW-1133">Transmembrane helix</keyword>
<evidence type="ECO:0000313" key="3">
    <source>
        <dbReference type="Proteomes" id="UP000002727"/>
    </source>
</evidence>
<protein>
    <submittedName>
        <fullName evidence="2">Hypothetical membrane protein, conserved</fullName>
    </submittedName>
</protein>
<dbReference type="OrthoDB" id="85827at2157"/>
<dbReference type="HOGENOM" id="CLU_094095_0_0_2"/>
<proteinExistence type="predicted"/>
<keyword evidence="1" id="KW-0472">Membrane</keyword>
<feature type="transmembrane region" description="Helical" evidence="1">
    <location>
        <begin position="38"/>
        <end position="57"/>
    </location>
</feature>
<feature type="transmembrane region" description="Helical" evidence="1">
    <location>
        <begin position="90"/>
        <end position="110"/>
    </location>
</feature>
<dbReference type="RefSeq" id="WP_012572763.1">
    <property type="nucleotide sequence ID" value="NC_011529.1"/>
</dbReference>
<dbReference type="KEGG" id="ton:TON_1801"/>
<name>B6YV63_THEON</name>
<feature type="transmembrane region" description="Helical" evidence="1">
    <location>
        <begin position="236"/>
        <end position="256"/>
    </location>
</feature>
<feature type="transmembrane region" description="Helical" evidence="1">
    <location>
        <begin position="7"/>
        <end position="26"/>
    </location>
</feature>
<organism evidence="2 3">
    <name type="scientific">Thermococcus onnurineus (strain NA1)</name>
    <dbReference type="NCBI Taxonomy" id="523850"/>
    <lineage>
        <taxon>Archaea</taxon>
        <taxon>Methanobacteriati</taxon>
        <taxon>Methanobacteriota</taxon>
        <taxon>Thermococci</taxon>
        <taxon>Thermococcales</taxon>
        <taxon>Thermococcaceae</taxon>
        <taxon>Thermococcus</taxon>
    </lineage>
</organism>
<gene>
    <name evidence="2" type="ordered locus">TON_1801</name>
</gene>
<accession>B6YV63</accession>
<dbReference type="GeneID" id="7017470"/>
<dbReference type="PATRIC" id="fig|523850.10.peg.1815"/>
<dbReference type="eggNOG" id="arCOG07090">
    <property type="taxonomic scope" value="Archaea"/>
</dbReference>